<reference evidence="2" key="1">
    <citation type="journal article" date="2014" name="Int. J. Syst. Evol. Microbiol.">
        <title>Complete genome sequence of Corynebacterium casei LMG S-19264T (=DSM 44701T), isolated from a smear-ripened cheese.</title>
        <authorList>
            <consortium name="US DOE Joint Genome Institute (JGI-PGF)"/>
            <person name="Walter F."/>
            <person name="Albersmeier A."/>
            <person name="Kalinowski J."/>
            <person name="Ruckert C."/>
        </authorList>
    </citation>
    <scope>NUCLEOTIDE SEQUENCE</scope>
    <source>
        <strain evidence="2">JCM 31740</strain>
    </source>
</reference>
<comment type="caution">
    <text evidence="2">The sequence shown here is derived from an EMBL/GenBank/DDBJ whole genome shotgun (WGS) entry which is preliminary data.</text>
</comment>
<dbReference type="InterPro" id="IPR029903">
    <property type="entry name" value="RmlD-like-bd"/>
</dbReference>
<evidence type="ECO:0000313" key="2">
    <source>
        <dbReference type="EMBL" id="GGT97444.1"/>
    </source>
</evidence>
<protein>
    <submittedName>
        <fullName evidence="2">dTDP-4-dehydrorhamnose reductase</fullName>
    </submittedName>
</protein>
<accession>A0A830H1M3</accession>
<dbReference type="Gene3D" id="3.40.50.720">
    <property type="entry name" value="NAD(P)-binding Rossmann-like Domain"/>
    <property type="match status" value="1"/>
</dbReference>
<dbReference type="SUPFAM" id="SSF51735">
    <property type="entry name" value="NAD(P)-binding Rossmann-fold domains"/>
    <property type="match status" value="1"/>
</dbReference>
<dbReference type="PANTHER" id="PTHR43242">
    <property type="entry name" value="NAD(P)-BINDING ROSSMANN-FOLD SUPERFAMILY PROTEIN"/>
    <property type="match status" value="1"/>
</dbReference>
<proteinExistence type="predicted"/>
<name>A0A830H1M3_9CREN</name>
<reference evidence="2" key="2">
    <citation type="submission" date="2020-09" db="EMBL/GenBank/DDBJ databases">
        <authorList>
            <person name="Sun Q."/>
            <person name="Ohkuma M."/>
        </authorList>
    </citation>
    <scope>NUCLEOTIDE SEQUENCE</scope>
    <source>
        <strain evidence="2">JCM 31740</strain>
    </source>
</reference>
<dbReference type="AlphaFoldDB" id="A0A830H1M3"/>
<dbReference type="Proteomes" id="UP000616143">
    <property type="component" value="Unassembled WGS sequence"/>
</dbReference>
<gene>
    <name evidence="2" type="ORF">GCM10007116_13730</name>
</gene>
<dbReference type="InterPro" id="IPR036291">
    <property type="entry name" value="NAD(P)-bd_dom_sf"/>
</dbReference>
<dbReference type="EMBL" id="BMQS01000011">
    <property type="protein sequence ID" value="GGT97444.1"/>
    <property type="molecule type" value="Genomic_DNA"/>
</dbReference>
<organism evidence="2 3">
    <name type="scientific">Sulfodiicoccus acidiphilus</name>
    <dbReference type="NCBI Taxonomy" id="1670455"/>
    <lineage>
        <taxon>Archaea</taxon>
        <taxon>Thermoproteota</taxon>
        <taxon>Thermoprotei</taxon>
        <taxon>Sulfolobales</taxon>
        <taxon>Sulfolobaceae</taxon>
        <taxon>Sulfodiicoccus</taxon>
    </lineage>
</organism>
<dbReference type="PANTHER" id="PTHR43242:SF1">
    <property type="entry name" value="NAD(P)-BINDING ROSSMANN-FOLD SUPERFAMILY PROTEIN"/>
    <property type="match status" value="1"/>
</dbReference>
<evidence type="ECO:0000259" key="1">
    <source>
        <dbReference type="Pfam" id="PF04321"/>
    </source>
</evidence>
<evidence type="ECO:0000313" key="3">
    <source>
        <dbReference type="Proteomes" id="UP000616143"/>
    </source>
</evidence>
<feature type="domain" description="RmlD-like substrate binding" evidence="1">
    <location>
        <begin position="33"/>
        <end position="211"/>
    </location>
</feature>
<dbReference type="Gene3D" id="3.90.25.10">
    <property type="entry name" value="UDP-galactose 4-epimerase, domain 1"/>
    <property type="match status" value="1"/>
</dbReference>
<sequence>MRMIAVTDEGPFSRAITSDLEDEVRVVDTPWRVRELNPDFLIHTYEVGYYSRNRAEIWNVNVWRVLNMARAANSVGATNIFISSFMIFDGNKGMYTENSPPSPLNYYGVSKLAGEAAVAALGNYLILRLGLLYGSQIHSILSGMLRNMTIGRRTLCPQGFYVSPIGVKSLSKIISELVKARIKGIFNVATQRIDLYEFCRKLGELFGAEPSPVHVRKRDFSLDTWLLGTLGIKVSVNYDIKTTFGADD</sequence>
<dbReference type="Pfam" id="PF04321">
    <property type="entry name" value="RmlD_sub_bind"/>
    <property type="match status" value="1"/>
</dbReference>